<protein>
    <recommendedName>
        <fullName evidence="8">RagB/SusD family nutrient uptake outer membrane protein</fullName>
    </recommendedName>
</protein>
<dbReference type="InterPro" id="IPR011990">
    <property type="entry name" value="TPR-like_helical_dom_sf"/>
</dbReference>
<reference evidence="7" key="1">
    <citation type="journal article" date="2019" name="Sci. Rep.">
        <title>Draft genome of Tanacetum cinerariifolium, the natural source of mosquito coil.</title>
        <authorList>
            <person name="Yamashiro T."/>
            <person name="Shiraishi A."/>
            <person name="Satake H."/>
            <person name="Nakayama K."/>
        </authorList>
    </citation>
    <scope>NUCLEOTIDE SEQUENCE</scope>
</reference>
<dbReference type="AlphaFoldDB" id="A0A699L359"/>
<dbReference type="Gene3D" id="1.25.40.390">
    <property type="match status" value="1"/>
</dbReference>
<feature type="domain" description="RagB/SusD" evidence="5">
    <location>
        <begin position="535"/>
        <end position="650"/>
    </location>
</feature>
<keyword evidence="4" id="KW-0998">Cell outer membrane</keyword>
<comment type="subcellular location">
    <subcellularLocation>
        <location evidence="1">Cell outer membrane</location>
    </subcellularLocation>
</comment>
<evidence type="ECO:0000256" key="2">
    <source>
        <dbReference type="ARBA" id="ARBA00022729"/>
    </source>
</evidence>
<dbReference type="Pfam" id="PF07980">
    <property type="entry name" value="SusD_RagB"/>
    <property type="match status" value="1"/>
</dbReference>
<keyword evidence="2" id="KW-0732">Signal</keyword>
<evidence type="ECO:0000259" key="5">
    <source>
        <dbReference type="Pfam" id="PF07980"/>
    </source>
</evidence>
<accession>A0A699L359</accession>
<comment type="caution">
    <text evidence="7">The sequence shown here is derived from an EMBL/GenBank/DDBJ whole genome shotgun (WGS) entry which is preliminary data.</text>
</comment>
<evidence type="ECO:0000256" key="3">
    <source>
        <dbReference type="ARBA" id="ARBA00023136"/>
    </source>
</evidence>
<organism evidence="7">
    <name type="scientific">Tanacetum cinerariifolium</name>
    <name type="common">Dalmatian daisy</name>
    <name type="synonym">Chrysanthemum cinerariifolium</name>
    <dbReference type="NCBI Taxonomy" id="118510"/>
    <lineage>
        <taxon>Eukaryota</taxon>
        <taxon>Viridiplantae</taxon>
        <taxon>Streptophyta</taxon>
        <taxon>Embryophyta</taxon>
        <taxon>Tracheophyta</taxon>
        <taxon>Spermatophyta</taxon>
        <taxon>Magnoliopsida</taxon>
        <taxon>eudicotyledons</taxon>
        <taxon>Gunneridae</taxon>
        <taxon>Pentapetalae</taxon>
        <taxon>asterids</taxon>
        <taxon>campanulids</taxon>
        <taxon>Asterales</taxon>
        <taxon>Asteraceae</taxon>
        <taxon>Asteroideae</taxon>
        <taxon>Anthemideae</taxon>
        <taxon>Anthemidinae</taxon>
        <taxon>Tanacetum</taxon>
    </lineage>
</organism>
<proteinExistence type="predicted"/>
<dbReference type="InterPro" id="IPR033985">
    <property type="entry name" value="SusD-like_N"/>
</dbReference>
<feature type="domain" description="SusD-like N-terminal" evidence="6">
    <location>
        <begin position="233"/>
        <end position="424"/>
    </location>
</feature>
<feature type="non-terminal residue" evidence="7">
    <location>
        <position position="1"/>
    </location>
</feature>
<name>A0A699L359_TANCI</name>
<dbReference type="InterPro" id="IPR012944">
    <property type="entry name" value="SusD_RagB_dom"/>
</dbReference>
<evidence type="ECO:0000256" key="1">
    <source>
        <dbReference type="ARBA" id="ARBA00004442"/>
    </source>
</evidence>
<dbReference type="EMBL" id="BKCJ010562685">
    <property type="protein sequence ID" value="GFB14877.1"/>
    <property type="molecule type" value="Genomic_DNA"/>
</dbReference>
<evidence type="ECO:0008006" key="8">
    <source>
        <dbReference type="Google" id="ProtNLM"/>
    </source>
</evidence>
<gene>
    <name evidence="7" type="ORF">Tci_686848</name>
</gene>
<evidence type="ECO:0000259" key="6">
    <source>
        <dbReference type="Pfam" id="PF14322"/>
    </source>
</evidence>
<sequence>PANGDALYYLNKPNADGTINSERTTTNDINLANNVPIGNPNPTWTGGITNNFSFKGIDLAVTLVGVFGNQIFDGAGQYYSVGFNNGPDNQSRDQLNRWQKPGDITNVPKAVYLGGNGIGQSSRFVSSGNYGRLRSVVLGYNLPSELVKKGFLQSARVFVQGFNLLTFTKYQGWDPEVSTDYATGTTNTTNNNISQGTLLGLLTATLLLSGLPGCNNKLNVQPISSIDTANALNTSDDVEAALVGCYTGLQSSTNHGGDWQLMTDLLADNGDEAFVGTFLQPQQAQRKALLTTNSFVSAIWLNSYDVINRANNVLANLSKLNTPALQASVEGQARFLRALMYFDLVRTYARDWQDGTPSANLGVPLVLTPTATVSDANNVPRNTVAEVYTQVINDLTIAETKMATTNGVLANRYAAAAVLARVYLQQANYPAAAAAANRVISSNRFLLNQSYADNFVSTTDLLANTPEDIFAIQISAQSGTNDFNTFYSQNRRADVEVQQQFVNLFNASDGRLAFYQDPAINGGFYTNKYDVLYGNIKLIRLDEMYLIRAEANLRTGTQVGSATPLADVNTIRSRAGLSPLSTVALADVLTERRIELAFEGFRLFDLKRNKESTTDPLGGAAIAWNANRLVFPIPLREMNANPNLVQNPGYQ</sequence>
<evidence type="ECO:0000256" key="4">
    <source>
        <dbReference type="ARBA" id="ARBA00023237"/>
    </source>
</evidence>
<dbReference type="Pfam" id="PF14322">
    <property type="entry name" value="SusD-like_3"/>
    <property type="match status" value="1"/>
</dbReference>
<keyword evidence="3" id="KW-0472">Membrane</keyword>
<dbReference type="SUPFAM" id="SSF48452">
    <property type="entry name" value="TPR-like"/>
    <property type="match status" value="1"/>
</dbReference>
<dbReference type="CDD" id="cd08977">
    <property type="entry name" value="SusD"/>
    <property type="match status" value="1"/>
</dbReference>
<evidence type="ECO:0000313" key="7">
    <source>
        <dbReference type="EMBL" id="GFB14877.1"/>
    </source>
</evidence>